<evidence type="ECO:0000313" key="3">
    <source>
        <dbReference type="EMBL" id="KAB7499010.1"/>
    </source>
</evidence>
<dbReference type="GO" id="GO:0034237">
    <property type="term" value="F:protein kinase A regulatory subunit binding"/>
    <property type="evidence" value="ECO:0007669"/>
    <property type="project" value="TreeGrafter"/>
</dbReference>
<name>A0A5N5T255_9CRUS</name>
<keyword evidence="3" id="KW-0808">Transferase</keyword>
<dbReference type="GO" id="GO:0016301">
    <property type="term" value="F:kinase activity"/>
    <property type="evidence" value="ECO:0007669"/>
    <property type="project" value="UniProtKB-KW"/>
</dbReference>
<dbReference type="OrthoDB" id="277832at2759"/>
<sequence>MINANIFETFHLYQILRISLGIGYMGLNNLSGYSAALEEERVKNVKDSSSENELNSDNVELLEPSVVVEDDGLSCVPPQKVKSNSVDDEHDCNITSEDKLTCLSDLSGEKNNGTIQLQTSFNKNKSNITSPKESAFFNSNQKGKKRKKKRKKIEKTEYVAPNYFVAVQVSNPEIHKAVLNVQKTMLSSNEKISGSLINVSTLHITLFVLHISTEDQLHVACSALDHCAAKLSKNLSEDPLCLKFSRVSHFSNKVVFAQLIEDNDYKRFLATTEQIREQFLDMGVLLTDDRFFNPHLTIAKLSKLAKTNQNIHIRKIEPETYASERSKYFGEQYVTGLQLLSMNKPKDEKGYYYSEREALFDFVPRESTDHSECCFLDHPENPQNSSKSDSSGLNEASSSSCIPNPSSITSISVSNCIHRPELKETVGNFSNLKDVSCDDKEENNYHLGQSLKPPHTYICEQLL</sequence>
<evidence type="ECO:0000313" key="4">
    <source>
        <dbReference type="Proteomes" id="UP000326759"/>
    </source>
</evidence>
<dbReference type="GO" id="GO:0005829">
    <property type="term" value="C:cytosol"/>
    <property type="evidence" value="ECO:0007669"/>
    <property type="project" value="TreeGrafter"/>
</dbReference>
<dbReference type="GO" id="GO:0010738">
    <property type="term" value="P:regulation of protein kinase A signaling"/>
    <property type="evidence" value="ECO:0007669"/>
    <property type="project" value="TreeGrafter"/>
</dbReference>
<dbReference type="AlphaFoldDB" id="A0A5N5T255"/>
<dbReference type="PANTHER" id="PTHR15934">
    <property type="entry name" value="RNA 2',3'-CYCLIC PHOSPHODIESTERASE"/>
    <property type="match status" value="1"/>
</dbReference>
<dbReference type="SUPFAM" id="SSF55144">
    <property type="entry name" value="LigT-like"/>
    <property type="match status" value="1"/>
</dbReference>
<dbReference type="PANTHER" id="PTHR15934:SF2">
    <property type="entry name" value="A-KINASE ANCHOR PROTEIN 7-LIKE PHOSPHOESTERASE DOMAIN-CONTAINING PROTEIN"/>
    <property type="match status" value="1"/>
</dbReference>
<proteinExistence type="predicted"/>
<keyword evidence="4" id="KW-1185">Reference proteome</keyword>
<keyword evidence="3" id="KW-0418">Kinase</keyword>
<dbReference type="InterPro" id="IPR052641">
    <property type="entry name" value="AKAP7_isoform_gamma"/>
</dbReference>
<dbReference type="EMBL" id="SEYY01018775">
    <property type="protein sequence ID" value="KAB7499010.1"/>
    <property type="molecule type" value="Genomic_DNA"/>
</dbReference>
<organism evidence="3 4">
    <name type="scientific">Armadillidium nasatum</name>
    <dbReference type="NCBI Taxonomy" id="96803"/>
    <lineage>
        <taxon>Eukaryota</taxon>
        <taxon>Metazoa</taxon>
        <taxon>Ecdysozoa</taxon>
        <taxon>Arthropoda</taxon>
        <taxon>Crustacea</taxon>
        <taxon>Multicrustacea</taxon>
        <taxon>Malacostraca</taxon>
        <taxon>Eumalacostraca</taxon>
        <taxon>Peracarida</taxon>
        <taxon>Isopoda</taxon>
        <taxon>Oniscidea</taxon>
        <taxon>Crinocheta</taxon>
        <taxon>Armadillidiidae</taxon>
        <taxon>Armadillidium</taxon>
    </lineage>
</organism>
<dbReference type="Pfam" id="PF10469">
    <property type="entry name" value="AKAP7_NLS"/>
    <property type="match status" value="1"/>
</dbReference>
<protein>
    <submittedName>
        <fullName evidence="3">A-kinase anchor protein 7 isoform gamma</fullName>
    </submittedName>
</protein>
<dbReference type="InterPro" id="IPR019510">
    <property type="entry name" value="AKAP7-like_phosphoesterase"/>
</dbReference>
<dbReference type="Gene3D" id="3.90.1140.10">
    <property type="entry name" value="Cyclic phosphodiesterase"/>
    <property type="match status" value="1"/>
</dbReference>
<reference evidence="3 4" key="1">
    <citation type="journal article" date="2019" name="PLoS Biol.">
        <title>Sex chromosomes control vertical transmission of feminizing Wolbachia symbionts in an isopod.</title>
        <authorList>
            <person name="Becking T."/>
            <person name="Chebbi M.A."/>
            <person name="Giraud I."/>
            <person name="Moumen B."/>
            <person name="Laverre T."/>
            <person name="Caubet Y."/>
            <person name="Peccoud J."/>
            <person name="Gilbert C."/>
            <person name="Cordaux R."/>
        </authorList>
    </citation>
    <scope>NUCLEOTIDE SEQUENCE [LARGE SCALE GENOMIC DNA]</scope>
    <source>
        <strain evidence="3">ANa2</strain>
        <tissue evidence="3">Whole body excluding digestive tract and cuticle</tissue>
    </source>
</reference>
<dbReference type="Proteomes" id="UP000326759">
    <property type="component" value="Unassembled WGS sequence"/>
</dbReference>
<evidence type="ECO:0000259" key="2">
    <source>
        <dbReference type="Pfam" id="PF10469"/>
    </source>
</evidence>
<feature type="compositionally biased region" description="Basic residues" evidence="1">
    <location>
        <begin position="142"/>
        <end position="152"/>
    </location>
</feature>
<feature type="compositionally biased region" description="Polar residues" evidence="1">
    <location>
        <begin position="124"/>
        <end position="141"/>
    </location>
</feature>
<evidence type="ECO:0000256" key="1">
    <source>
        <dbReference type="SAM" id="MobiDB-lite"/>
    </source>
</evidence>
<feature type="region of interest" description="Disordered" evidence="1">
    <location>
        <begin position="124"/>
        <end position="152"/>
    </location>
</feature>
<dbReference type="InterPro" id="IPR009097">
    <property type="entry name" value="Cyclic_Pdiesterase"/>
</dbReference>
<feature type="non-terminal residue" evidence="3">
    <location>
        <position position="463"/>
    </location>
</feature>
<comment type="caution">
    <text evidence="3">The sequence shown here is derived from an EMBL/GenBank/DDBJ whole genome shotgun (WGS) entry which is preliminary data.</text>
</comment>
<feature type="region of interest" description="Disordered" evidence="1">
    <location>
        <begin position="376"/>
        <end position="402"/>
    </location>
</feature>
<feature type="domain" description="A-kinase anchor protein 7-like phosphoesterase" evidence="2">
    <location>
        <begin position="161"/>
        <end position="357"/>
    </location>
</feature>
<feature type="compositionally biased region" description="Polar residues" evidence="1">
    <location>
        <begin position="381"/>
        <end position="396"/>
    </location>
</feature>
<accession>A0A5N5T255</accession>
<gene>
    <name evidence="3" type="primary">AKAP7</name>
    <name evidence="3" type="ORF">Anas_03466</name>
</gene>